<proteinExistence type="predicted"/>
<dbReference type="PANTHER" id="PTHR46719:SF7">
    <property type="entry name" value="RING-H2 FINGER PROTEIN ATL71-RELATED"/>
    <property type="match status" value="1"/>
</dbReference>
<gene>
    <name evidence="2" type="ORF">OIU85_006840</name>
</gene>
<keyword evidence="1" id="KW-1133">Transmembrane helix</keyword>
<dbReference type="OrthoDB" id="8062037at2759"/>
<organism evidence="2 3">
    <name type="scientific">Salix viminalis</name>
    <name type="common">Common osier</name>
    <name type="synonym">Basket willow</name>
    <dbReference type="NCBI Taxonomy" id="40686"/>
    <lineage>
        <taxon>Eukaryota</taxon>
        <taxon>Viridiplantae</taxon>
        <taxon>Streptophyta</taxon>
        <taxon>Embryophyta</taxon>
        <taxon>Tracheophyta</taxon>
        <taxon>Spermatophyta</taxon>
        <taxon>Magnoliopsida</taxon>
        <taxon>eudicotyledons</taxon>
        <taxon>Gunneridae</taxon>
        <taxon>Pentapetalae</taxon>
        <taxon>rosids</taxon>
        <taxon>fabids</taxon>
        <taxon>Malpighiales</taxon>
        <taxon>Salicaceae</taxon>
        <taxon>Saliceae</taxon>
        <taxon>Salix</taxon>
    </lineage>
</organism>
<keyword evidence="1" id="KW-0472">Membrane</keyword>
<accession>A0A9Q0PMP8</accession>
<evidence type="ECO:0008006" key="4">
    <source>
        <dbReference type="Google" id="ProtNLM"/>
    </source>
</evidence>
<dbReference type="AlphaFoldDB" id="A0A9Q0PMP8"/>
<evidence type="ECO:0000313" key="2">
    <source>
        <dbReference type="EMBL" id="KAJ6690629.1"/>
    </source>
</evidence>
<reference evidence="2" key="1">
    <citation type="submission" date="2022-11" db="EMBL/GenBank/DDBJ databases">
        <authorList>
            <person name="Hyden B.L."/>
            <person name="Feng K."/>
            <person name="Yates T."/>
            <person name="Jawdy S."/>
            <person name="Smart L.B."/>
            <person name="Muchero W."/>
        </authorList>
    </citation>
    <scope>NUCLEOTIDE SEQUENCE</scope>
    <source>
        <tissue evidence="2">Shoot tip</tissue>
    </source>
</reference>
<keyword evidence="3" id="KW-1185">Reference proteome</keyword>
<evidence type="ECO:0000256" key="1">
    <source>
        <dbReference type="SAM" id="Phobius"/>
    </source>
</evidence>
<comment type="caution">
    <text evidence="2">The sequence shown here is derived from an EMBL/GenBank/DDBJ whole genome shotgun (WGS) entry which is preliminary data.</text>
</comment>
<dbReference type="EMBL" id="JAPFFL010000012">
    <property type="protein sequence ID" value="KAJ6690629.1"/>
    <property type="molecule type" value="Genomic_DNA"/>
</dbReference>
<name>A0A9Q0PMP8_SALVM</name>
<dbReference type="InterPro" id="IPR045899">
    <property type="entry name" value="ATL71-like"/>
</dbReference>
<dbReference type="PANTHER" id="PTHR46719">
    <property type="entry name" value="TRANSCRIPTION FACTOR C2H2 FAMILY-RELATED"/>
    <property type="match status" value="1"/>
</dbReference>
<protein>
    <recommendedName>
        <fullName evidence="4">RING-type domain-containing protein</fullName>
    </recommendedName>
</protein>
<reference evidence="2" key="2">
    <citation type="journal article" date="2023" name="Int. J. Mol. Sci.">
        <title>De Novo Assembly and Annotation of 11 Diverse Shrub Willow (Salix) Genomes Reveals Novel Gene Organization in Sex-Linked Regions.</title>
        <authorList>
            <person name="Hyden B."/>
            <person name="Feng K."/>
            <person name="Yates T.B."/>
            <person name="Jawdy S."/>
            <person name="Cereghino C."/>
            <person name="Smart L.B."/>
            <person name="Muchero W."/>
        </authorList>
    </citation>
    <scope>NUCLEOTIDE SEQUENCE [LARGE SCALE GENOMIC DNA]</scope>
    <source>
        <tissue evidence="2">Shoot tip</tissue>
    </source>
</reference>
<dbReference type="Proteomes" id="UP001151529">
    <property type="component" value="Chromosome 8"/>
</dbReference>
<feature type="transmembrane region" description="Helical" evidence="1">
    <location>
        <begin position="20"/>
        <end position="39"/>
    </location>
</feature>
<evidence type="ECO:0000313" key="3">
    <source>
        <dbReference type="Proteomes" id="UP001151529"/>
    </source>
</evidence>
<sequence>MNSSTDYNRTVHVSSAYDTGLALGVLILILIVALVAYSCSGCVREPSTYPITNHGSSVADRGSVVIDIGLNEATLASYSKVLYSQAKLQHEGNDSQPFCCSICLGDYEDNDMLRFLPGLRPCFSSQMCGLLVEAAFYMSGVPEFAGAHSSP</sequence>
<keyword evidence="1" id="KW-0812">Transmembrane</keyword>